<proteinExistence type="predicted"/>
<evidence type="ECO:0000256" key="1">
    <source>
        <dbReference type="SAM" id="MobiDB-lite"/>
    </source>
</evidence>
<evidence type="ECO:0000313" key="2">
    <source>
        <dbReference type="EMBL" id="TNJ29131.1"/>
    </source>
</evidence>
<gene>
    <name evidence="2" type="ORF">GMRT_15777</name>
</gene>
<keyword evidence="3" id="KW-1185">Reference proteome</keyword>
<dbReference type="EMBL" id="VDLU01000002">
    <property type="protein sequence ID" value="TNJ29131.1"/>
    <property type="molecule type" value="Genomic_DNA"/>
</dbReference>
<dbReference type="AlphaFoldDB" id="A0A4Z1T9D4"/>
<dbReference type="OrthoDB" id="10251034at2759"/>
<feature type="compositionally biased region" description="Polar residues" evidence="1">
    <location>
        <begin position="979"/>
        <end position="991"/>
    </location>
</feature>
<sequence>MSFQSDTHNLAFFDEGQFLSGFQGVVARAEQFLYLAPLAERLTLITGKLRQLSSSQSSALEIGQLAEQMRTGVQKIRTDVSALLEAVQCESNSLSIRATEYSSLGAARERLKETRRLLVDIKGCVSALAALARLVETNQAFRREFNEAIMYLDTQPSPGTEGTFLYRAQTITEPDASVKQVVGALFEIEQARLHTLESLVVHSLFQRQLSRYKRVIYEELLLPSINAWLSEVRKSAIPLGQQMMSIAQDELNSTCKDLGALLRQILNLDDNKAVELPVVLIQSQGLMRVESDLSYVREFLAITDMLGFKDEAIIYVQQVRRKQAPSSRPSTEQEYGMLSYGEYIACLAEGTPYKKLYEFLGYFLLSDLIAEVTPAVARHDDTACSSLFTEVLKHFCDDYCRNPSPHFVADMHKVIACIHSLSSFSQADEVTTYFTTHCLATHCQSAQALYLPDIMGIIEGKEPYFEFLGASTETADTLLGRLADCSQDTLDGALVDLQRYLVTEGLRFMAESSSILCSYVFDILSFHYPLCYEIVSMKSDKGDLLQFVVSFGVKEVEAPRTVSLSCIQSRVNLNILIDKLVEFILISFAPHLIAAIQKTSEISVVHLLRSYYIIHAFSLALQITAQLSFALFGLTLTTEPFTHITASLYSSIFTGAAVALPEYASTCLGIFAKGGTLAHWDPINLPRTIGPLHQDIVARYNADVPVVDPTFGVQQKASMLLRIISAGLAFLPTEFGTKLDGSVSSSIIDTWLRLVSNAPQLSMPAAGGLATLVQDLRLLASIQPGQRQEFGGNADSFIGAIRRELHISSDTSTHVPGYTVYEAFIRSIVGISQRTLHAPFSLFHLSSLNTSVMDSLNGAIADLTVWLSVLTADMQVIDLLAAVQSDNPAALPVIYQSMQSIQMERPSGNIERENRLIAMCRVNCQALRSFQLNVSKDAARHYTHPSAATIQISSSSMSASTPTTTATPTMAMTQPPPGSYQTPQATPTTGKLKSIFSRKPGKKV</sequence>
<evidence type="ECO:0000313" key="3">
    <source>
        <dbReference type="Proteomes" id="UP000315496"/>
    </source>
</evidence>
<name>A0A4Z1T9D4_GIAMU</name>
<feature type="region of interest" description="Disordered" evidence="1">
    <location>
        <begin position="953"/>
        <end position="1004"/>
    </location>
</feature>
<reference evidence="2 3" key="1">
    <citation type="submission" date="2019-05" db="EMBL/GenBank/DDBJ databases">
        <title>The compact genome of Giardia muris reveals important steps in the evolution of intestinal protozoan parasites.</title>
        <authorList>
            <person name="Xu F."/>
            <person name="Jimenez-Gonzalez A."/>
            <person name="Einarsson E."/>
            <person name="Astvaldsson A."/>
            <person name="Peirasmaki D."/>
            <person name="Eckmann L."/>
            <person name="Andersson J.O."/>
            <person name="Svard S.G."/>
            <person name="Jerlstrom-Hultqvist J."/>
        </authorList>
    </citation>
    <scope>NUCLEOTIDE SEQUENCE [LARGE SCALE GENOMIC DNA]</scope>
    <source>
        <strain evidence="2 3">Roberts-Thomson</strain>
    </source>
</reference>
<feature type="compositionally biased region" description="Low complexity" evidence="1">
    <location>
        <begin position="953"/>
        <end position="973"/>
    </location>
</feature>
<dbReference type="Proteomes" id="UP000315496">
    <property type="component" value="Chromosome 2"/>
</dbReference>
<comment type="caution">
    <text evidence="2">The sequence shown here is derived from an EMBL/GenBank/DDBJ whole genome shotgun (WGS) entry which is preliminary data.</text>
</comment>
<protein>
    <submittedName>
        <fullName evidence="2">Uncharacterized protein</fullName>
    </submittedName>
</protein>
<accession>A0A4Z1T9D4</accession>
<dbReference type="VEuPathDB" id="GiardiaDB:GMRT_15777"/>
<organism evidence="2 3">
    <name type="scientific">Giardia muris</name>
    <dbReference type="NCBI Taxonomy" id="5742"/>
    <lineage>
        <taxon>Eukaryota</taxon>
        <taxon>Metamonada</taxon>
        <taxon>Diplomonadida</taxon>
        <taxon>Hexamitidae</taxon>
        <taxon>Giardiinae</taxon>
        <taxon>Giardia</taxon>
    </lineage>
</organism>